<organism evidence="2 3">
    <name type="scientific">Veronia nyctiphanis</name>
    <dbReference type="NCBI Taxonomy" id="1278244"/>
    <lineage>
        <taxon>Bacteria</taxon>
        <taxon>Pseudomonadati</taxon>
        <taxon>Pseudomonadota</taxon>
        <taxon>Gammaproteobacteria</taxon>
        <taxon>Vibrionales</taxon>
        <taxon>Vibrionaceae</taxon>
        <taxon>Veronia</taxon>
    </lineage>
</organism>
<reference evidence="2 3" key="1">
    <citation type="submission" date="2017-10" db="EMBL/GenBank/DDBJ databases">
        <title>Nyctiphanis sp. nov., isolated from the stomach of the euphausiid Nyctiphanes simplex (Hansen, 1911) in the Gulf of California.</title>
        <authorList>
            <person name="Gomez-Gil B."/>
            <person name="Aguilar-Mendez M."/>
            <person name="Lopez-Cortes A."/>
            <person name="Gomez-Gutierrez J."/>
            <person name="Roque A."/>
            <person name="Lang E."/>
            <person name="Gonzalez-Castillo A."/>
        </authorList>
    </citation>
    <scope>NUCLEOTIDE SEQUENCE [LARGE SCALE GENOMIC DNA]</scope>
    <source>
        <strain evidence="2 3">CAIM 600</strain>
    </source>
</reference>
<accession>A0A4Q0YU78</accession>
<keyword evidence="1" id="KW-1133">Transmembrane helix</keyword>
<dbReference type="Proteomes" id="UP000290287">
    <property type="component" value="Unassembled WGS sequence"/>
</dbReference>
<name>A0A4Q0YU78_9GAMM</name>
<feature type="transmembrane region" description="Helical" evidence="1">
    <location>
        <begin position="19"/>
        <end position="37"/>
    </location>
</feature>
<feature type="transmembrane region" description="Helical" evidence="1">
    <location>
        <begin position="49"/>
        <end position="71"/>
    </location>
</feature>
<keyword evidence="3" id="KW-1185">Reference proteome</keyword>
<proteinExistence type="predicted"/>
<dbReference type="EMBL" id="PEIB01000001">
    <property type="protein sequence ID" value="RXJ74852.1"/>
    <property type="molecule type" value="Genomic_DNA"/>
</dbReference>
<evidence type="ECO:0000313" key="2">
    <source>
        <dbReference type="EMBL" id="RXJ74852.1"/>
    </source>
</evidence>
<protein>
    <submittedName>
        <fullName evidence="2">Uncharacterized protein</fullName>
    </submittedName>
</protein>
<evidence type="ECO:0000313" key="3">
    <source>
        <dbReference type="Proteomes" id="UP000290287"/>
    </source>
</evidence>
<dbReference type="AlphaFoldDB" id="A0A4Q0YU78"/>
<sequence>MWLIVPNCQGKALQPFPHIAGFAGSIFYFTEMIFAGFTSMAMSKLDLPLYGRFLAMFILLIFASTVFIWYLRPTLAKPEAWRASGKY</sequence>
<evidence type="ECO:0000256" key="1">
    <source>
        <dbReference type="SAM" id="Phobius"/>
    </source>
</evidence>
<gene>
    <name evidence="2" type="ORF">CS022_01190</name>
</gene>
<comment type="caution">
    <text evidence="2">The sequence shown here is derived from an EMBL/GenBank/DDBJ whole genome shotgun (WGS) entry which is preliminary data.</text>
</comment>
<keyword evidence="1" id="KW-0472">Membrane</keyword>
<keyword evidence="1" id="KW-0812">Transmembrane</keyword>
<dbReference type="Gene3D" id="1.20.1720.10">
    <property type="entry name" value="Multidrug resistance protein D"/>
    <property type="match status" value="1"/>
</dbReference>